<evidence type="ECO:0000313" key="3">
    <source>
        <dbReference type="Proteomes" id="UP001489004"/>
    </source>
</evidence>
<sequence>MVTSRRSSGLEGEPLKFLKASEAYWTAMRKGPSKRGPAVVKTRHRKLGQVDYDVCVCGGTLGLFIALALQLRGHRVCIIEKRLCQGRTQEWNISRQELQVLVRLGLVTEAELRTAISSEFNPVRVGFKGGEDIWVDDCLNLGVNPKYLLDVLRERFLSVGGAIRERTAFRSAEIFTDGIAIKTATNPETMPITAGDAGNVVSCRLLVDCMGHWSPIVKQLRGGTKPQGMCLVVGTCADGFPEDKNRTGDLLYTMTDAAEDMQLFWEAFPAAGGGRTTYMFTYADADQRRLSLEQLLDRYFELLPQYQGVPLSDLKFRRVLFGGFPCYEDSPLKPGFDRVVQVGDASASQSPLSFGGFGNMVRHIQRLTDGLDNALREDQLSKRALTLMQPYQPSLSAAWLFQRSMAFRIGQVREKRVSGSGRQASKETGWLPADHVNRLLRCNFRVLRLLGDRALRPFLQDTIQWGPLTASMAGMMLTDPLVVCRVLVQVGPKVLLGWFKHYFFLGAYSLLHLLTKPLRGLVNSYRLLRWMDAWKWGSGQDYGYHKPRKAERETAAQAQDSPVQHVRTASA</sequence>
<keyword evidence="3" id="KW-1185">Reference proteome</keyword>
<reference evidence="2 3" key="1">
    <citation type="journal article" date="2024" name="Nat. Commun.">
        <title>Phylogenomics reveals the evolutionary origins of lichenization in chlorophyte algae.</title>
        <authorList>
            <person name="Puginier C."/>
            <person name="Libourel C."/>
            <person name="Otte J."/>
            <person name="Skaloud P."/>
            <person name="Haon M."/>
            <person name="Grisel S."/>
            <person name="Petersen M."/>
            <person name="Berrin J.G."/>
            <person name="Delaux P.M."/>
            <person name="Dal Grande F."/>
            <person name="Keller J."/>
        </authorList>
    </citation>
    <scope>NUCLEOTIDE SEQUENCE [LARGE SCALE GENOMIC DNA]</scope>
    <source>
        <strain evidence="2 3">SAG 2043</strain>
    </source>
</reference>
<feature type="region of interest" description="Disordered" evidence="1">
    <location>
        <begin position="547"/>
        <end position="571"/>
    </location>
</feature>
<comment type="caution">
    <text evidence="2">The sequence shown here is derived from an EMBL/GenBank/DDBJ whole genome shotgun (WGS) entry which is preliminary data.</text>
</comment>
<dbReference type="Gene3D" id="3.50.50.60">
    <property type="entry name" value="FAD/NAD(P)-binding domain"/>
    <property type="match status" value="1"/>
</dbReference>
<feature type="compositionally biased region" description="Polar residues" evidence="1">
    <location>
        <begin position="556"/>
        <end position="571"/>
    </location>
</feature>
<accession>A0AAW1PB74</accession>
<dbReference type="EMBL" id="JALJOR010000014">
    <property type="protein sequence ID" value="KAK9806132.1"/>
    <property type="molecule type" value="Genomic_DNA"/>
</dbReference>
<dbReference type="SUPFAM" id="SSF51905">
    <property type="entry name" value="FAD/NAD(P)-binding domain"/>
    <property type="match status" value="1"/>
</dbReference>
<dbReference type="Proteomes" id="UP001489004">
    <property type="component" value="Unassembled WGS sequence"/>
</dbReference>
<evidence type="ECO:0000313" key="2">
    <source>
        <dbReference type="EMBL" id="KAK9806132.1"/>
    </source>
</evidence>
<name>A0AAW1PB74_9CHLO</name>
<dbReference type="PANTHER" id="PTHR32098">
    <property type="entry name" value="LYCOPENE BETA/EPSILON CYCLASE PROTEIN"/>
    <property type="match status" value="1"/>
</dbReference>
<dbReference type="InterPro" id="IPR036188">
    <property type="entry name" value="FAD/NAD-bd_sf"/>
</dbReference>
<proteinExistence type="predicted"/>
<dbReference type="AlphaFoldDB" id="A0AAW1PB74"/>
<protein>
    <submittedName>
        <fullName evidence="2">Uncharacterized protein</fullName>
    </submittedName>
</protein>
<gene>
    <name evidence="2" type="ORF">WJX72_002795</name>
</gene>
<evidence type="ECO:0000256" key="1">
    <source>
        <dbReference type="SAM" id="MobiDB-lite"/>
    </source>
</evidence>
<dbReference type="PANTHER" id="PTHR32098:SF5">
    <property type="entry name" value="LYCOPENE BETA_EPSILON CYCLASE PROTEIN"/>
    <property type="match status" value="1"/>
</dbReference>
<organism evidence="2 3">
    <name type="scientific">[Myrmecia] bisecta</name>
    <dbReference type="NCBI Taxonomy" id="41462"/>
    <lineage>
        <taxon>Eukaryota</taxon>
        <taxon>Viridiplantae</taxon>
        <taxon>Chlorophyta</taxon>
        <taxon>core chlorophytes</taxon>
        <taxon>Trebouxiophyceae</taxon>
        <taxon>Trebouxiales</taxon>
        <taxon>Trebouxiaceae</taxon>
        <taxon>Myrmecia</taxon>
    </lineage>
</organism>